<organism evidence="3 4">
    <name type="scientific">Saponaria officinalis</name>
    <name type="common">Common soapwort</name>
    <name type="synonym">Lychnis saponaria</name>
    <dbReference type="NCBI Taxonomy" id="3572"/>
    <lineage>
        <taxon>Eukaryota</taxon>
        <taxon>Viridiplantae</taxon>
        <taxon>Streptophyta</taxon>
        <taxon>Embryophyta</taxon>
        <taxon>Tracheophyta</taxon>
        <taxon>Spermatophyta</taxon>
        <taxon>Magnoliopsida</taxon>
        <taxon>eudicotyledons</taxon>
        <taxon>Gunneridae</taxon>
        <taxon>Pentapetalae</taxon>
        <taxon>Caryophyllales</taxon>
        <taxon>Caryophyllaceae</taxon>
        <taxon>Caryophylleae</taxon>
        <taxon>Saponaria</taxon>
    </lineage>
</organism>
<proteinExistence type="predicted"/>
<feature type="chain" id="PRO_5043463718" evidence="2">
    <location>
        <begin position="23"/>
        <end position="185"/>
    </location>
</feature>
<name>A0AAW1LEI0_SAPOF</name>
<dbReference type="AlphaFoldDB" id="A0AAW1LEI0"/>
<protein>
    <submittedName>
        <fullName evidence="3">Uncharacterized protein</fullName>
    </submittedName>
</protein>
<evidence type="ECO:0000313" key="4">
    <source>
        <dbReference type="Proteomes" id="UP001443914"/>
    </source>
</evidence>
<gene>
    <name evidence="3" type="ORF">RND81_04G147700</name>
</gene>
<feature type="compositionally biased region" description="Pro residues" evidence="1">
    <location>
        <begin position="158"/>
        <end position="185"/>
    </location>
</feature>
<reference evidence="3" key="1">
    <citation type="submission" date="2024-03" db="EMBL/GenBank/DDBJ databases">
        <title>WGS assembly of Saponaria officinalis var. Norfolk2.</title>
        <authorList>
            <person name="Jenkins J."/>
            <person name="Shu S."/>
            <person name="Grimwood J."/>
            <person name="Barry K."/>
            <person name="Goodstein D."/>
            <person name="Schmutz J."/>
            <person name="Leebens-Mack J."/>
            <person name="Osbourn A."/>
        </authorList>
    </citation>
    <scope>NUCLEOTIDE SEQUENCE [LARGE SCALE GENOMIC DNA]</scope>
    <source>
        <strain evidence="3">JIC</strain>
    </source>
</reference>
<evidence type="ECO:0000313" key="3">
    <source>
        <dbReference type="EMBL" id="KAK9734553.1"/>
    </source>
</evidence>
<feature type="region of interest" description="Disordered" evidence="1">
    <location>
        <begin position="29"/>
        <end position="185"/>
    </location>
</feature>
<evidence type="ECO:0000256" key="1">
    <source>
        <dbReference type="SAM" id="MobiDB-lite"/>
    </source>
</evidence>
<dbReference type="EMBL" id="JBDFQZ010000004">
    <property type="protein sequence ID" value="KAK9734553.1"/>
    <property type="molecule type" value="Genomic_DNA"/>
</dbReference>
<keyword evidence="2" id="KW-0732">Signal</keyword>
<dbReference type="Proteomes" id="UP001443914">
    <property type="component" value="Unassembled WGS sequence"/>
</dbReference>
<sequence>MALTYFCFVSLLVFSMMVVSSGKEYYGYTNEPKYNAPEDQPKQDLNGPKDSSGNPDISTPKHFPITRSPVPRHIPVHGAPPAPKKPVFGPKPRYRMPRPSPRPVHKRPEHNPTPVYKKPGNVVPPFKNPVYTPVTPVYGLPDRNTPVQSPPSDVNSPANPPPPSPPVSTAPANSPLPPQAYKPLM</sequence>
<evidence type="ECO:0000256" key="2">
    <source>
        <dbReference type="SAM" id="SignalP"/>
    </source>
</evidence>
<feature type="signal peptide" evidence="2">
    <location>
        <begin position="1"/>
        <end position="22"/>
    </location>
</feature>
<comment type="caution">
    <text evidence="3">The sequence shown here is derived from an EMBL/GenBank/DDBJ whole genome shotgun (WGS) entry which is preliminary data.</text>
</comment>
<keyword evidence="4" id="KW-1185">Reference proteome</keyword>
<accession>A0AAW1LEI0</accession>